<feature type="non-terminal residue" evidence="2">
    <location>
        <position position="162"/>
    </location>
</feature>
<feature type="compositionally biased region" description="Basic residues" evidence="1">
    <location>
        <begin position="27"/>
        <end position="45"/>
    </location>
</feature>
<keyword evidence="2" id="KW-0808">Transferase</keyword>
<dbReference type="EMBL" id="CADCUX010000354">
    <property type="protein sequence ID" value="CAA9415608.1"/>
    <property type="molecule type" value="Genomic_DNA"/>
</dbReference>
<evidence type="ECO:0000313" key="2">
    <source>
        <dbReference type="EMBL" id="CAA9415608.1"/>
    </source>
</evidence>
<gene>
    <name evidence="2" type="ORF">AVDCRST_MAG51-1680</name>
</gene>
<feature type="compositionally biased region" description="Low complexity" evidence="1">
    <location>
        <begin position="67"/>
        <end position="92"/>
    </location>
</feature>
<proteinExistence type="predicted"/>
<dbReference type="GO" id="GO:0016301">
    <property type="term" value="F:kinase activity"/>
    <property type="evidence" value="ECO:0007669"/>
    <property type="project" value="UniProtKB-KW"/>
</dbReference>
<reference evidence="2" key="1">
    <citation type="submission" date="2020-02" db="EMBL/GenBank/DDBJ databases">
        <authorList>
            <person name="Meier V. D."/>
        </authorList>
    </citation>
    <scope>NUCLEOTIDE SEQUENCE</scope>
    <source>
        <strain evidence="2">AVDCRST_MAG51</strain>
    </source>
</reference>
<feature type="non-terminal residue" evidence="2">
    <location>
        <position position="1"/>
    </location>
</feature>
<feature type="region of interest" description="Disordered" evidence="1">
    <location>
        <begin position="1"/>
        <end position="162"/>
    </location>
</feature>
<organism evidence="2">
    <name type="scientific">uncultured Ramlibacter sp</name>
    <dbReference type="NCBI Taxonomy" id="260755"/>
    <lineage>
        <taxon>Bacteria</taxon>
        <taxon>Pseudomonadati</taxon>
        <taxon>Pseudomonadota</taxon>
        <taxon>Betaproteobacteria</taxon>
        <taxon>Burkholderiales</taxon>
        <taxon>Comamonadaceae</taxon>
        <taxon>Ramlibacter</taxon>
        <taxon>environmental samples</taxon>
    </lineage>
</organism>
<keyword evidence="2" id="KW-0418">Kinase</keyword>
<feature type="compositionally biased region" description="Basic residues" evidence="1">
    <location>
        <begin position="113"/>
        <end position="127"/>
    </location>
</feature>
<name>A0A6J4PGN9_9BURK</name>
<sequence length="162" mass="17263">VRAGCACVSRQDRAAHGRGTPRQVPARPRRLHQRRLRRPAPRARHLPGAGPHTGRQPGGGHQHRCVGAPAGQGARPAPEQRAGPRGHACRAAGRGRRDLVRRGHPGPAAGRNPPRHLRQGRRLRHGVAARDGAGAGLGRPLGGRPVRGRLFHDGPGPAHQRL</sequence>
<dbReference type="AlphaFoldDB" id="A0A6J4PGN9"/>
<accession>A0A6J4PGN9</accession>
<protein>
    <submittedName>
        <fullName evidence="2">ADP-heptose synthase / D-glycero-beta-D-manno-heptose 7-phosphate kinase</fullName>
        <ecNumber evidence="2">2.7.-.-</ecNumber>
    </submittedName>
</protein>
<dbReference type="EC" id="2.7.-.-" evidence="2"/>
<evidence type="ECO:0000256" key="1">
    <source>
        <dbReference type="SAM" id="MobiDB-lite"/>
    </source>
</evidence>